<keyword evidence="12" id="KW-1185">Reference proteome</keyword>
<dbReference type="EMBL" id="JBBAYM010000016">
    <property type="protein sequence ID" value="MEI5612274.1"/>
    <property type="molecule type" value="Genomic_DNA"/>
</dbReference>
<dbReference type="InterPro" id="IPR005828">
    <property type="entry name" value="MFS_sugar_transport-like"/>
</dbReference>
<feature type="domain" description="Major facilitator superfamily (MFS) profile" evidence="10">
    <location>
        <begin position="27"/>
        <end position="432"/>
    </location>
</feature>
<comment type="caution">
    <text evidence="11">The sequence shown here is derived from an EMBL/GenBank/DDBJ whole genome shotgun (WGS) entry which is preliminary data.</text>
</comment>
<dbReference type="Pfam" id="PF07690">
    <property type="entry name" value="MFS_1"/>
    <property type="match status" value="1"/>
</dbReference>
<evidence type="ECO:0000256" key="1">
    <source>
        <dbReference type="ARBA" id="ARBA00004651"/>
    </source>
</evidence>
<feature type="transmembrane region" description="Helical" evidence="9">
    <location>
        <begin position="97"/>
        <end position="115"/>
    </location>
</feature>
<keyword evidence="7 9" id="KW-1133">Transmembrane helix</keyword>
<feature type="transmembrane region" description="Helical" evidence="9">
    <location>
        <begin position="197"/>
        <end position="216"/>
    </location>
</feature>
<dbReference type="Gene3D" id="1.20.1250.20">
    <property type="entry name" value="MFS general substrate transporter like domains"/>
    <property type="match status" value="2"/>
</dbReference>
<feature type="transmembrane region" description="Helical" evidence="9">
    <location>
        <begin position="121"/>
        <end position="141"/>
    </location>
</feature>
<evidence type="ECO:0000256" key="9">
    <source>
        <dbReference type="SAM" id="Phobius"/>
    </source>
</evidence>
<keyword evidence="8 9" id="KW-0472">Membrane</keyword>
<dbReference type="InterPro" id="IPR051084">
    <property type="entry name" value="H+-coupled_symporters"/>
</dbReference>
<feature type="transmembrane region" description="Helical" evidence="9">
    <location>
        <begin position="162"/>
        <end position="185"/>
    </location>
</feature>
<feature type="transmembrane region" description="Helical" evidence="9">
    <location>
        <begin position="286"/>
        <end position="304"/>
    </location>
</feature>
<accession>A0ABU8GGW2</accession>
<feature type="transmembrane region" description="Helical" evidence="9">
    <location>
        <begin position="249"/>
        <end position="266"/>
    </location>
</feature>
<dbReference type="PROSITE" id="PS00217">
    <property type="entry name" value="SUGAR_TRANSPORT_2"/>
    <property type="match status" value="1"/>
</dbReference>
<gene>
    <name evidence="11" type="ORF">WB403_24250</name>
</gene>
<evidence type="ECO:0000256" key="4">
    <source>
        <dbReference type="ARBA" id="ARBA00022475"/>
    </source>
</evidence>
<dbReference type="RefSeq" id="WP_336541657.1">
    <property type="nucleotide sequence ID" value="NZ_JBBAYL010000007.1"/>
</dbReference>
<dbReference type="Pfam" id="PF00083">
    <property type="entry name" value="Sugar_tr"/>
    <property type="match status" value="1"/>
</dbReference>
<name>A0ABU8GGW2_9ACTN</name>
<evidence type="ECO:0000313" key="12">
    <source>
        <dbReference type="Proteomes" id="UP001365781"/>
    </source>
</evidence>
<evidence type="ECO:0000256" key="6">
    <source>
        <dbReference type="ARBA" id="ARBA00022847"/>
    </source>
</evidence>
<dbReference type="PANTHER" id="PTHR43528:SF1">
    <property type="entry name" value="ALPHA-KETOGLUTARATE PERMEASE"/>
    <property type="match status" value="1"/>
</dbReference>
<evidence type="ECO:0000256" key="3">
    <source>
        <dbReference type="ARBA" id="ARBA00022448"/>
    </source>
</evidence>
<protein>
    <submittedName>
        <fullName evidence="11">MFS transporter</fullName>
    </submittedName>
</protein>
<feature type="transmembrane region" description="Helical" evidence="9">
    <location>
        <begin position="378"/>
        <end position="396"/>
    </location>
</feature>
<dbReference type="SUPFAM" id="SSF103473">
    <property type="entry name" value="MFS general substrate transporter"/>
    <property type="match status" value="1"/>
</dbReference>
<feature type="transmembrane region" description="Helical" evidence="9">
    <location>
        <begin position="408"/>
        <end position="428"/>
    </location>
</feature>
<evidence type="ECO:0000256" key="2">
    <source>
        <dbReference type="ARBA" id="ARBA00008240"/>
    </source>
</evidence>
<reference evidence="11 12" key="1">
    <citation type="submission" date="2024-03" db="EMBL/GenBank/DDBJ databases">
        <title>First Report of Pectobacterium brasiliscabiei causing potato scab in china.</title>
        <authorList>
            <person name="Handique U."/>
        </authorList>
    </citation>
    <scope>NUCLEOTIDE SEQUENCE [LARGE SCALE GENOMIC DNA]</scope>
    <source>
        <strain evidence="11 12">ZRIMU1503</strain>
    </source>
</reference>
<feature type="transmembrane region" description="Helical" evidence="9">
    <location>
        <begin position="316"/>
        <end position="336"/>
    </location>
</feature>
<comment type="subcellular location">
    <subcellularLocation>
        <location evidence="1">Cell membrane</location>
        <topology evidence="1">Multi-pass membrane protein</topology>
    </subcellularLocation>
</comment>
<dbReference type="Proteomes" id="UP001365781">
    <property type="component" value="Unassembled WGS sequence"/>
</dbReference>
<keyword evidence="5 9" id="KW-0812">Transmembrane</keyword>
<evidence type="ECO:0000256" key="7">
    <source>
        <dbReference type="ARBA" id="ARBA00022989"/>
    </source>
</evidence>
<feature type="transmembrane region" description="Helical" evidence="9">
    <location>
        <begin position="55"/>
        <end position="76"/>
    </location>
</feature>
<evidence type="ECO:0000256" key="5">
    <source>
        <dbReference type="ARBA" id="ARBA00022692"/>
    </source>
</evidence>
<dbReference type="InterPro" id="IPR011701">
    <property type="entry name" value="MFS"/>
</dbReference>
<dbReference type="PANTHER" id="PTHR43528">
    <property type="entry name" value="ALPHA-KETOGLUTARATE PERMEASE"/>
    <property type="match status" value="1"/>
</dbReference>
<organism evidence="11 12">
    <name type="scientific">Streptomyces brasiliscabiei</name>
    <dbReference type="NCBI Taxonomy" id="2736302"/>
    <lineage>
        <taxon>Bacteria</taxon>
        <taxon>Bacillati</taxon>
        <taxon>Actinomycetota</taxon>
        <taxon>Actinomycetes</taxon>
        <taxon>Kitasatosporales</taxon>
        <taxon>Streptomycetaceae</taxon>
        <taxon>Streptomyces</taxon>
    </lineage>
</organism>
<dbReference type="InterPro" id="IPR020846">
    <property type="entry name" value="MFS_dom"/>
</dbReference>
<dbReference type="PROSITE" id="PS50850">
    <property type="entry name" value="MFS"/>
    <property type="match status" value="1"/>
</dbReference>
<keyword evidence="3" id="KW-0813">Transport</keyword>
<sequence>MASLLVEGSSMDSPAPAPQVAALPRSSIAVAALSTVVEWYDFSLYLYMTTVLSRVFFGSGSSSLLITLAVFAVAYLMRPLGAMAFGHVGDRIGRRKVLLVSMAVMTAAMPATTLLPTHAQIGATAGALMLLLRCVMGFAVGGEYTGVTAYLVEGAEPRRRGLLASLASAASQIGVLLAAAVAALTVTLTSTSQLDSWGWRIPFLFGALLAGTVLIARSTMRESPEFEKLRDTARERSPLLETLRTQRPALYRTFAISALGSVTYYVGISYVPTYLGAIGGFSESDALWLSTLAAVAVVVITPLAGALSDRIGRRPVLLLFGVLAMVLPLSMFGLMAHGSFAAALTGAIIMACVAGGVSAVACSAIAEQFPVAQRLSGLALGASAATAIFGGLTPYASQALVDSTGWALVPGALVAIVALAVVPVLRGLPETAPATRPLRPRGRTPQPQPR</sequence>
<dbReference type="InterPro" id="IPR036259">
    <property type="entry name" value="MFS_trans_sf"/>
</dbReference>
<keyword evidence="6" id="KW-0769">Symport</keyword>
<dbReference type="InterPro" id="IPR005829">
    <property type="entry name" value="Sugar_transporter_CS"/>
</dbReference>
<keyword evidence="4" id="KW-1003">Cell membrane</keyword>
<evidence type="ECO:0000313" key="11">
    <source>
        <dbReference type="EMBL" id="MEI5612274.1"/>
    </source>
</evidence>
<comment type="similarity">
    <text evidence="2">Belongs to the major facilitator superfamily. Metabolite:H+ Symporter (MHS) family (TC 2.A.1.6) family.</text>
</comment>
<proteinExistence type="inferred from homology"/>
<feature type="transmembrane region" description="Helical" evidence="9">
    <location>
        <begin position="342"/>
        <end position="366"/>
    </location>
</feature>
<evidence type="ECO:0000256" key="8">
    <source>
        <dbReference type="ARBA" id="ARBA00023136"/>
    </source>
</evidence>
<dbReference type="PROSITE" id="PS00216">
    <property type="entry name" value="SUGAR_TRANSPORT_1"/>
    <property type="match status" value="1"/>
</dbReference>
<evidence type="ECO:0000259" key="10">
    <source>
        <dbReference type="PROSITE" id="PS50850"/>
    </source>
</evidence>